<name>A0A9P6HYW0_9AGAM</name>
<evidence type="ECO:0000256" key="1">
    <source>
        <dbReference type="ARBA" id="ARBA00007905"/>
    </source>
</evidence>
<dbReference type="InterPro" id="IPR018170">
    <property type="entry name" value="Aldo/ket_reductase_CS"/>
</dbReference>
<dbReference type="OrthoDB" id="416253at2759"/>
<dbReference type="SUPFAM" id="SSF51430">
    <property type="entry name" value="NAD(P)-linked oxidoreductase"/>
    <property type="match status" value="1"/>
</dbReference>
<reference evidence="7" key="1">
    <citation type="journal article" date="2020" name="Nat. Commun.">
        <title>Large-scale genome sequencing of mycorrhizal fungi provides insights into the early evolution of symbiotic traits.</title>
        <authorList>
            <person name="Miyauchi S."/>
            <person name="Kiss E."/>
            <person name="Kuo A."/>
            <person name="Drula E."/>
            <person name="Kohler A."/>
            <person name="Sanchez-Garcia M."/>
            <person name="Morin E."/>
            <person name="Andreopoulos B."/>
            <person name="Barry K.W."/>
            <person name="Bonito G."/>
            <person name="Buee M."/>
            <person name="Carver A."/>
            <person name="Chen C."/>
            <person name="Cichocki N."/>
            <person name="Clum A."/>
            <person name="Culley D."/>
            <person name="Crous P.W."/>
            <person name="Fauchery L."/>
            <person name="Girlanda M."/>
            <person name="Hayes R.D."/>
            <person name="Keri Z."/>
            <person name="LaButti K."/>
            <person name="Lipzen A."/>
            <person name="Lombard V."/>
            <person name="Magnuson J."/>
            <person name="Maillard F."/>
            <person name="Murat C."/>
            <person name="Nolan M."/>
            <person name="Ohm R.A."/>
            <person name="Pangilinan J."/>
            <person name="Pereira M.F."/>
            <person name="Perotto S."/>
            <person name="Peter M."/>
            <person name="Pfister S."/>
            <person name="Riley R."/>
            <person name="Sitrit Y."/>
            <person name="Stielow J.B."/>
            <person name="Szollosi G."/>
            <person name="Zifcakova L."/>
            <person name="Stursova M."/>
            <person name="Spatafora J.W."/>
            <person name="Tedersoo L."/>
            <person name="Vaario L.M."/>
            <person name="Yamada A."/>
            <person name="Yan M."/>
            <person name="Wang P."/>
            <person name="Xu J."/>
            <person name="Bruns T."/>
            <person name="Baldrian P."/>
            <person name="Vilgalys R."/>
            <person name="Dunand C."/>
            <person name="Henrissat B."/>
            <person name="Grigoriev I.V."/>
            <person name="Hibbett D."/>
            <person name="Nagy L.G."/>
            <person name="Martin F.M."/>
        </authorList>
    </citation>
    <scope>NUCLEOTIDE SEQUENCE</scope>
    <source>
        <strain evidence="7">UH-Tt-Lm1</strain>
    </source>
</reference>
<dbReference type="PIRSF" id="PIRSF000097">
    <property type="entry name" value="AKR"/>
    <property type="match status" value="1"/>
</dbReference>
<protein>
    <submittedName>
        <fullName evidence="7">Aldo/keto reductase</fullName>
    </submittedName>
</protein>
<evidence type="ECO:0000256" key="3">
    <source>
        <dbReference type="PIRSR" id="PIRSR000097-1"/>
    </source>
</evidence>
<feature type="active site" description="Proton donor" evidence="3">
    <location>
        <position position="53"/>
    </location>
</feature>
<sequence>MTTVFTLKSTARLHRGHQIPLLGLGVYQNYDARTSVLQALEAGYRHIDSAQAYRNEEAVGQAVAQSSVKREDIFITSKVKGANQGYQSTLKSVNESLERFGFDYIDLFLIHDPYPGKVKRLETYKALLEAREEGKIRTVGVSNYGIPHLKEILGAGFELPAVNQIQLHPFCQQREIVDYCQKNGIIVQAYSPLIQAQKGMFDHPTITTIATKHGKDNAQVLIRWTLQKGWVTLPKSANPERIVSNAAVYDFELDEKDVADLDSLDRGDEGSVSWHPVNAP</sequence>
<comment type="similarity">
    <text evidence="1">Belongs to the aldo/keto reductase family.</text>
</comment>
<feature type="domain" description="NADP-dependent oxidoreductase" evidence="6">
    <location>
        <begin position="31"/>
        <end position="265"/>
    </location>
</feature>
<proteinExistence type="inferred from homology"/>
<keyword evidence="2" id="KW-0560">Oxidoreductase</keyword>
<evidence type="ECO:0000256" key="2">
    <source>
        <dbReference type="ARBA" id="ARBA00023002"/>
    </source>
</evidence>
<organism evidence="7 8">
    <name type="scientific">Thelephora terrestris</name>
    <dbReference type="NCBI Taxonomy" id="56493"/>
    <lineage>
        <taxon>Eukaryota</taxon>
        <taxon>Fungi</taxon>
        <taxon>Dikarya</taxon>
        <taxon>Basidiomycota</taxon>
        <taxon>Agaricomycotina</taxon>
        <taxon>Agaricomycetes</taxon>
        <taxon>Thelephorales</taxon>
        <taxon>Thelephoraceae</taxon>
        <taxon>Thelephora</taxon>
    </lineage>
</organism>
<accession>A0A9P6HYW0</accession>
<dbReference type="FunFam" id="3.20.20.100:FF:000015">
    <property type="entry name" value="Oxidoreductase, aldo/keto reductase family"/>
    <property type="match status" value="1"/>
</dbReference>
<dbReference type="PANTHER" id="PTHR43827">
    <property type="entry name" value="2,5-DIKETO-D-GLUCONIC ACID REDUCTASE"/>
    <property type="match status" value="1"/>
</dbReference>
<dbReference type="Pfam" id="PF00248">
    <property type="entry name" value="Aldo_ket_red"/>
    <property type="match status" value="1"/>
</dbReference>
<dbReference type="PROSITE" id="PS00063">
    <property type="entry name" value="ALDOKETO_REDUCTASE_3"/>
    <property type="match status" value="1"/>
</dbReference>
<dbReference type="Gene3D" id="3.20.20.100">
    <property type="entry name" value="NADP-dependent oxidoreductase domain"/>
    <property type="match status" value="1"/>
</dbReference>
<dbReference type="CDD" id="cd19071">
    <property type="entry name" value="AKR_AKR1-5-like"/>
    <property type="match status" value="1"/>
</dbReference>
<dbReference type="InterPro" id="IPR020471">
    <property type="entry name" value="AKR"/>
</dbReference>
<dbReference type="GO" id="GO:0016491">
    <property type="term" value="F:oxidoreductase activity"/>
    <property type="evidence" value="ECO:0007669"/>
    <property type="project" value="UniProtKB-KW"/>
</dbReference>
<comment type="caution">
    <text evidence="7">The sequence shown here is derived from an EMBL/GenBank/DDBJ whole genome shotgun (WGS) entry which is preliminary data.</text>
</comment>
<feature type="site" description="Lowers pKa of active site Tyr" evidence="5">
    <location>
        <position position="78"/>
    </location>
</feature>
<dbReference type="PANTHER" id="PTHR43827:SF13">
    <property type="entry name" value="ALDO_KETO REDUCTASE FAMILY PROTEIN"/>
    <property type="match status" value="1"/>
</dbReference>
<evidence type="ECO:0000313" key="8">
    <source>
        <dbReference type="Proteomes" id="UP000736335"/>
    </source>
</evidence>
<dbReference type="PROSITE" id="PS00062">
    <property type="entry name" value="ALDOKETO_REDUCTASE_2"/>
    <property type="match status" value="1"/>
</dbReference>
<dbReference type="AlphaFoldDB" id="A0A9P6HYW0"/>
<keyword evidence="8" id="KW-1185">Reference proteome</keyword>
<dbReference type="EMBL" id="WIUZ02000001">
    <property type="protein sequence ID" value="KAF9793391.1"/>
    <property type="molecule type" value="Genomic_DNA"/>
</dbReference>
<dbReference type="PRINTS" id="PR00069">
    <property type="entry name" value="ALDKETRDTASE"/>
</dbReference>
<evidence type="ECO:0000256" key="4">
    <source>
        <dbReference type="PIRSR" id="PIRSR000097-2"/>
    </source>
</evidence>
<dbReference type="InterPro" id="IPR036812">
    <property type="entry name" value="NAD(P)_OxRdtase_dom_sf"/>
</dbReference>
<evidence type="ECO:0000256" key="5">
    <source>
        <dbReference type="PIRSR" id="PIRSR000097-3"/>
    </source>
</evidence>
<gene>
    <name evidence="7" type="ORF">BJ322DRAFT_1034405</name>
</gene>
<feature type="binding site" evidence="4">
    <location>
        <position position="111"/>
    </location>
    <ligand>
        <name>substrate</name>
    </ligand>
</feature>
<reference evidence="7" key="2">
    <citation type="submission" date="2020-11" db="EMBL/GenBank/DDBJ databases">
        <authorList>
            <consortium name="DOE Joint Genome Institute"/>
            <person name="Kuo A."/>
            <person name="Miyauchi S."/>
            <person name="Kiss E."/>
            <person name="Drula E."/>
            <person name="Kohler A."/>
            <person name="Sanchez-Garcia M."/>
            <person name="Andreopoulos B."/>
            <person name="Barry K.W."/>
            <person name="Bonito G."/>
            <person name="Buee M."/>
            <person name="Carver A."/>
            <person name="Chen C."/>
            <person name="Cichocki N."/>
            <person name="Clum A."/>
            <person name="Culley D."/>
            <person name="Crous P.W."/>
            <person name="Fauchery L."/>
            <person name="Girlanda M."/>
            <person name="Hayes R."/>
            <person name="Keri Z."/>
            <person name="Labutti K."/>
            <person name="Lipzen A."/>
            <person name="Lombard V."/>
            <person name="Magnuson J."/>
            <person name="Maillard F."/>
            <person name="Morin E."/>
            <person name="Murat C."/>
            <person name="Nolan M."/>
            <person name="Ohm R."/>
            <person name="Pangilinan J."/>
            <person name="Pereira M."/>
            <person name="Perotto S."/>
            <person name="Peter M."/>
            <person name="Riley R."/>
            <person name="Sitrit Y."/>
            <person name="Stielow B."/>
            <person name="Szollosi G."/>
            <person name="Zifcakova L."/>
            <person name="Stursova M."/>
            <person name="Spatafora J.W."/>
            <person name="Tedersoo L."/>
            <person name="Vaario L.-M."/>
            <person name="Yamada A."/>
            <person name="Yan M."/>
            <person name="Wang P."/>
            <person name="Xu J."/>
            <person name="Bruns T."/>
            <person name="Baldrian P."/>
            <person name="Vilgalys R."/>
            <person name="Henrissat B."/>
            <person name="Grigoriev I.V."/>
            <person name="Hibbett D."/>
            <person name="Nagy L.G."/>
            <person name="Martin F.M."/>
        </authorList>
    </citation>
    <scope>NUCLEOTIDE SEQUENCE</scope>
    <source>
        <strain evidence="7">UH-Tt-Lm1</strain>
    </source>
</reference>
<dbReference type="Proteomes" id="UP000736335">
    <property type="component" value="Unassembled WGS sequence"/>
</dbReference>
<evidence type="ECO:0000259" key="6">
    <source>
        <dbReference type="Pfam" id="PF00248"/>
    </source>
</evidence>
<dbReference type="PROSITE" id="PS00798">
    <property type="entry name" value="ALDOKETO_REDUCTASE_1"/>
    <property type="match status" value="1"/>
</dbReference>
<dbReference type="InterPro" id="IPR023210">
    <property type="entry name" value="NADP_OxRdtase_dom"/>
</dbReference>
<evidence type="ECO:0000313" key="7">
    <source>
        <dbReference type="EMBL" id="KAF9793391.1"/>
    </source>
</evidence>